<organism evidence="5 6">
    <name type="scientific">Desulfovibrio psychrotolerans</name>
    <dbReference type="NCBI Taxonomy" id="415242"/>
    <lineage>
        <taxon>Bacteria</taxon>
        <taxon>Pseudomonadati</taxon>
        <taxon>Thermodesulfobacteriota</taxon>
        <taxon>Desulfovibrionia</taxon>
        <taxon>Desulfovibrionales</taxon>
        <taxon>Desulfovibrionaceae</taxon>
        <taxon>Desulfovibrio</taxon>
    </lineage>
</organism>
<evidence type="ECO:0000313" key="5">
    <source>
        <dbReference type="EMBL" id="GFM38424.1"/>
    </source>
</evidence>
<dbReference type="Gene3D" id="3.30.450.40">
    <property type="match status" value="1"/>
</dbReference>
<name>A0A7J0BZP2_9BACT</name>
<dbReference type="Proteomes" id="UP000503820">
    <property type="component" value="Unassembled WGS sequence"/>
</dbReference>
<dbReference type="SMART" id="SM00267">
    <property type="entry name" value="GGDEF"/>
    <property type="match status" value="1"/>
</dbReference>
<dbReference type="InterPro" id="IPR029016">
    <property type="entry name" value="GAF-like_dom_sf"/>
</dbReference>
<feature type="region of interest" description="Disordered" evidence="3">
    <location>
        <begin position="488"/>
        <end position="530"/>
    </location>
</feature>
<evidence type="ECO:0000256" key="1">
    <source>
        <dbReference type="ARBA" id="ARBA00012528"/>
    </source>
</evidence>
<evidence type="ECO:0000256" key="3">
    <source>
        <dbReference type="SAM" id="MobiDB-lite"/>
    </source>
</evidence>
<dbReference type="AlphaFoldDB" id="A0A7J0BZP2"/>
<reference evidence="5 6" key="1">
    <citation type="submission" date="2020-05" db="EMBL/GenBank/DDBJ databases">
        <title>Draft genome sequence of Desulfovibrio psychrotolerans JS1T.</title>
        <authorList>
            <person name="Ueno A."/>
            <person name="Tamazawa S."/>
            <person name="Tamamura S."/>
            <person name="Murakami T."/>
            <person name="Kiyama T."/>
            <person name="Inomata H."/>
            <person name="Amano Y."/>
            <person name="Miyakawa K."/>
            <person name="Tamaki H."/>
            <person name="Naganuma T."/>
            <person name="Kaneko K."/>
        </authorList>
    </citation>
    <scope>NUCLEOTIDE SEQUENCE [LARGE SCALE GENOMIC DNA]</scope>
    <source>
        <strain evidence="5 6">JS1</strain>
    </source>
</reference>
<dbReference type="SUPFAM" id="SSF55073">
    <property type="entry name" value="Nucleotide cyclase"/>
    <property type="match status" value="1"/>
</dbReference>
<accession>A0A7J0BZP2</accession>
<dbReference type="Pfam" id="PF00990">
    <property type="entry name" value="GGDEF"/>
    <property type="match status" value="1"/>
</dbReference>
<protein>
    <recommendedName>
        <fullName evidence="1">diguanylate cyclase</fullName>
        <ecNumber evidence="1">2.7.7.65</ecNumber>
    </recommendedName>
</protein>
<dbReference type="PROSITE" id="PS50887">
    <property type="entry name" value="GGDEF"/>
    <property type="match status" value="1"/>
</dbReference>
<dbReference type="InterPro" id="IPR050469">
    <property type="entry name" value="Diguanylate_Cyclase"/>
</dbReference>
<evidence type="ECO:0000313" key="6">
    <source>
        <dbReference type="Proteomes" id="UP000503820"/>
    </source>
</evidence>
<gene>
    <name evidence="5" type="ORF">DSM19430T_31080</name>
</gene>
<dbReference type="InterPro" id="IPR000160">
    <property type="entry name" value="GGDEF_dom"/>
</dbReference>
<dbReference type="SUPFAM" id="SSF55781">
    <property type="entry name" value="GAF domain-like"/>
    <property type="match status" value="1"/>
</dbReference>
<dbReference type="InterPro" id="IPR029787">
    <property type="entry name" value="Nucleotide_cyclase"/>
</dbReference>
<dbReference type="PANTHER" id="PTHR45138:SF9">
    <property type="entry name" value="DIGUANYLATE CYCLASE DGCM-RELATED"/>
    <property type="match status" value="1"/>
</dbReference>
<dbReference type="GO" id="GO:0052621">
    <property type="term" value="F:diguanylate cyclase activity"/>
    <property type="evidence" value="ECO:0007669"/>
    <property type="project" value="UniProtKB-EC"/>
</dbReference>
<sequence>MRGTSKKRIMWGMGLEEADEALIRSVGRKDFTLVMLPEGSIPSAKDMDRDEPSLVWIAKSAWDQLKKLPVNTTRHLEIVPRVLLLGGHYSMHELEDALDSGFTDVIKPPLTEARIRDVLMRAAETHNLYHDIIRMTREICLERELLERKNDILSFIVSFLSRATESLEPLEIMQSAQEDLAMLLPISATGAVCWAPGAGRRFEAGLYVPVRQPHAAYDEWVTLLLASAEKLSDRSVDEYHTEYLAPAEAEAPVLPEAGKVVILPLKTGGETLGAFALLARNELHLGKDQLQILKSAMRHLALALKNAMLYREVKQHADLDGLTLVHNRRHFDTRLAEETERHIRYAQPFTLMMLDIDHFKPINDTYGHQAGDAVLKQLAGLLRSTLRTTDYVARYGGEEFVVILPYTPDEQALMLAERLRSIIEGHPFSHEGLNIPVTVSIGLSPVPETQAQTAEQILGDADRALYRAKACGRNRVCSATQCHIAASADPTRTRKDSNKQPVLTGHAGGGSPVTGNRLSRTGKPKLAGNC</sequence>
<dbReference type="PANTHER" id="PTHR45138">
    <property type="entry name" value="REGULATORY COMPONENTS OF SENSORY TRANSDUCTION SYSTEM"/>
    <property type="match status" value="1"/>
</dbReference>
<dbReference type="RefSeq" id="WP_174411031.1">
    <property type="nucleotide sequence ID" value="NZ_BLVP01000036.1"/>
</dbReference>
<dbReference type="CDD" id="cd01949">
    <property type="entry name" value="GGDEF"/>
    <property type="match status" value="1"/>
</dbReference>
<dbReference type="FunFam" id="3.30.70.270:FF:000001">
    <property type="entry name" value="Diguanylate cyclase domain protein"/>
    <property type="match status" value="1"/>
</dbReference>
<keyword evidence="6" id="KW-1185">Reference proteome</keyword>
<comment type="caution">
    <text evidence="5">The sequence shown here is derived from an EMBL/GenBank/DDBJ whole genome shotgun (WGS) entry which is preliminary data.</text>
</comment>
<dbReference type="NCBIfam" id="TIGR00254">
    <property type="entry name" value="GGDEF"/>
    <property type="match status" value="1"/>
</dbReference>
<dbReference type="Gene3D" id="3.30.70.270">
    <property type="match status" value="1"/>
</dbReference>
<feature type="domain" description="GGDEF" evidence="4">
    <location>
        <begin position="347"/>
        <end position="481"/>
    </location>
</feature>
<evidence type="ECO:0000259" key="4">
    <source>
        <dbReference type="PROSITE" id="PS50887"/>
    </source>
</evidence>
<dbReference type="EC" id="2.7.7.65" evidence="1"/>
<comment type="catalytic activity">
    <reaction evidence="2">
        <text>2 GTP = 3',3'-c-di-GMP + 2 diphosphate</text>
        <dbReference type="Rhea" id="RHEA:24898"/>
        <dbReference type="ChEBI" id="CHEBI:33019"/>
        <dbReference type="ChEBI" id="CHEBI:37565"/>
        <dbReference type="ChEBI" id="CHEBI:58805"/>
        <dbReference type="EC" id="2.7.7.65"/>
    </reaction>
</comment>
<dbReference type="EMBL" id="BLVP01000036">
    <property type="protein sequence ID" value="GFM38424.1"/>
    <property type="molecule type" value="Genomic_DNA"/>
</dbReference>
<dbReference type="InterPro" id="IPR043128">
    <property type="entry name" value="Rev_trsase/Diguanyl_cyclase"/>
</dbReference>
<proteinExistence type="predicted"/>
<evidence type="ECO:0000256" key="2">
    <source>
        <dbReference type="ARBA" id="ARBA00034247"/>
    </source>
</evidence>